<dbReference type="Proteomes" id="UP000231990">
    <property type="component" value="Unassembled WGS sequence"/>
</dbReference>
<dbReference type="EMBL" id="NPDY01000011">
    <property type="protein sequence ID" value="PJZ69275.1"/>
    <property type="molecule type" value="Genomic_DNA"/>
</dbReference>
<dbReference type="RefSeq" id="WP_100714328.1">
    <property type="nucleotide sequence ID" value="NZ_NPDY01000011.1"/>
</dbReference>
<evidence type="ECO:0000313" key="4">
    <source>
        <dbReference type="Proteomes" id="UP000231990"/>
    </source>
</evidence>
<dbReference type="OrthoDB" id="9799092at2"/>
<dbReference type="PANTHER" id="PTHR34822">
    <property type="entry name" value="GRPB DOMAIN PROTEIN (AFU_ORTHOLOGUE AFUA_1G01530)"/>
    <property type="match status" value="1"/>
</dbReference>
<evidence type="ECO:0000313" key="3">
    <source>
        <dbReference type="Proteomes" id="UP000231962"/>
    </source>
</evidence>
<dbReference type="SUPFAM" id="SSF81301">
    <property type="entry name" value="Nucleotidyltransferase"/>
    <property type="match status" value="1"/>
</dbReference>
<dbReference type="Gene3D" id="3.30.460.10">
    <property type="entry name" value="Beta Polymerase, domain 2"/>
    <property type="match status" value="1"/>
</dbReference>
<keyword evidence="3" id="KW-1185">Reference proteome</keyword>
<sequence length="209" mass="24611">MGQILADMTRLLNYLSLGAIPLRGFENYMNLDEIIHLKEYQKEWGSDYLIERELLRCSFPENSIIDIQHIGSTSVKGMYAKPVIDIMIGLKSLEIDQETDQKLFKSGYRGFGEEGVAGKLYYRKRECKSINLSIVHWEDEIWGDNIVIRDYLQVHEHEILKYSNIKKEIYLKGHKTLLAYSKEKAEFMNDLLQRAKSWDRSLMNRKRKI</sequence>
<gene>
    <name evidence="1" type="ORF">CH360_12235</name>
    <name evidence="2" type="ORF">CH373_14385</name>
</gene>
<comment type="caution">
    <text evidence="2">The sequence shown here is derived from an EMBL/GenBank/DDBJ whole genome shotgun (WGS) entry which is preliminary data.</text>
</comment>
<evidence type="ECO:0008006" key="5">
    <source>
        <dbReference type="Google" id="ProtNLM"/>
    </source>
</evidence>
<dbReference type="Proteomes" id="UP000231962">
    <property type="component" value="Unassembled WGS sequence"/>
</dbReference>
<organism evidence="2 4">
    <name type="scientific">Leptospira perolatii</name>
    <dbReference type="NCBI Taxonomy" id="2023191"/>
    <lineage>
        <taxon>Bacteria</taxon>
        <taxon>Pseudomonadati</taxon>
        <taxon>Spirochaetota</taxon>
        <taxon>Spirochaetia</taxon>
        <taxon>Leptospirales</taxon>
        <taxon>Leptospiraceae</taxon>
        <taxon>Leptospira</taxon>
    </lineage>
</organism>
<evidence type="ECO:0000313" key="2">
    <source>
        <dbReference type="EMBL" id="PJZ72343.1"/>
    </source>
</evidence>
<dbReference type="EMBL" id="NPDZ01000010">
    <property type="protein sequence ID" value="PJZ72343.1"/>
    <property type="molecule type" value="Genomic_DNA"/>
</dbReference>
<accession>A0A2M9ZK78</accession>
<reference evidence="3 4" key="1">
    <citation type="submission" date="2017-07" db="EMBL/GenBank/DDBJ databases">
        <title>Leptospira spp. isolated from tropical soils.</title>
        <authorList>
            <person name="Thibeaux R."/>
            <person name="Iraola G."/>
            <person name="Ferres I."/>
            <person name="Bierque E."/>
            <person name="Girault D."/>
            <person name="Soupe-Gilbert M.-E."/>
            <person name="Picardeau M."/>
            <person name="Goarant C."/>
        </authorList>
    </citation>
    <scope>NUCLEOTIDE SEQUENCE [LARGE SCALE GENOMIC DNA]</scope>
    <source>
        <strain evidence="2 4">FH1-B-B1</strain>
        <strain evidence="1 3">FH1-B-C1</strain>
    </source>
</reference>
<dbReference type="InterPro" id="IPR007344">
    <property type="entry name" value="GrpB/CoaE"/>
</dbReference>
<proteinExistence type="predicted"/>
<dbReference type="AlphaFoldDB" id="A0A2M9ZK78"/>
<protein>
    <recommendedName>
        <fullName evidence="5">GrpB family protein</fullName>
    </recommendedName>
</protein>
<dbReference type="InterPro" id="IPR043519">
    <property type="entry name" value="NT_sf"/>
</dbReference>
<evidence type="ECO:0000313" key="1">
    <source>
        <dbReference type="EMBL" id="PJZ69275.1"/>
    </source>
</evidence>
<dbReference type="Pfam" id="PF04229">
    <property type="entry name" value="GrpB"/>
    <property type="match status" value="1"/>
</dbReference>
<dbReference type="PANTHER" id="PTHR34822:SF1">
    <property type="entry name" value="GRPB FAMILY PROTEIN"/>
    <property type="match status" value="1"/>
</dbReference>
<name>A0A2M9ZK78_9LEPT</name>